<dbReference type="SUPFAM" id="SSF51556">
    <property type="entry name" value="Metallo-dependent hydrolases"/>
    <property type="match status" value="1"/>
</dbReference>
<organism evidence="2 3">
    <name type="scientific">Roseicyclus marinus</name>
    <dbReference type="NCBI Taxonomy" id="2161673"/>
    <lineage>
        <taxon>Bacteria</taxon>
        <taxon>Pseudomonadati</taxon>
        <taxon>Pseudomonadota</taxon>
        <taxon>Alphaproteobacteria</taxon>
        <taxon>Rhodobacterales</taxon>
        <taxon>Roseobacteraceae</taxon>
        <taxon>Roseicyclus</taxon>
    </lineage>
</organism>
<evidence type="ECO:0000313" key="3">
    <source>
        <dbReference type="Proteomes" id="UP001337723"/>
    </source>
</evidence>
<dbReference type="PANTHER" id="PTHR43135">
    <property type="entry name" value="ALPHA-D-RIBOSE 1-METHYLPHOSPHONATE 5-TRIPHOSPHATE DIPHOSPHATASE"/>
    <property type="match status" value="1"/>
</dbReference>
<dbReference type="EMBL" id="AP027266">
    <property type="protein sequence ID" value="BDW84897.1"/>
    <property type="molecule type" value="Genomic_DNA"/>
</dbReference>
<feature type="domain" description="Amidohydrolase 3" evidence="1">
    <location>
        <begin position="195"/>
        <end position="365"/>
    </location>
</feature>
<gene>
    <name evidence="2" type="ORF">MACH21_10740</name>
</gene>
<dbReference type="InterPro" id="IPR051781">
    <property type="entry name" value="Metallo-dep_Hydrolase"/>
</dbReference>
<dbReference type="PIRSF" id="PIRSF038971">
    <property type="entry name" value="PhnM"/>
    <property type="match status" value="1"/>
</dbReference>
<dbReference type="KEGG" id="rmai:MACH21_10740"/>
<proteinExistence type="predicted"/>
<reference evidence="2 3" key="1">
    <citation type="submission" date="2023-01" db="EMBL/GenBank/DDBJ databases">
        <title>Complete genome sequence of Roseicyclus marinus strain Dej080120_10.</title>
        <authorList>
            <person name="Ueki S."/>
            <person name="Maruyama F."/>
        </authorList>
    </citation>
    <scope>NUCLEOTIDE SEQUENCE [LARGE SCALE GENOMIC DNA]</scope>
    <source>
        <strain evidence="2 3">Dej080120_10</strain>
    </source>
</reference>
<dbReference type="Proteomes" id="UP001337723">
    <property type="component" value="Chromosome"/>
</dbReference>
<dbReference type="AlphaFoldDB" id="A0AA48KHP7"/>
<dbReference type="PANTHER" id="PTHR43135:SF3">
    <property type="entry name" value="ALPHA-D-RIBOSE 1-METHYLPHOSPHONATE 5-TRIPHOSPHATE DIPHOSPHATASE"/>
    <property type="match status" value="1"/>
</dbReference>
<dbReference type="Pfam" id="PF07969">
    <property type="entry name" value="Amidohydro_3"/>
    <property type="match status" value="1"/>
</dbReference>
<dbReference type="SUPFAM" id="SSF51338">
    <property type="entry name" value="Composite domain of metallo-dependent hydrolases"/>
    <property type="match status" value="1"/>
</dbReference>
<dbReference type="RefSeq" id="WP_338275163.1">
    <property type="nucleotide sequence ID" value="NZ_AP027266.1"/>
</dbReference>
<keyword evidence="3" id="KW-1185">Reference proteome</keyword>
<evidence type="ECO:0000313" key="2">
    <source>
        <dbReference type="EMBL" id="BDW84897.1"/>
    </source>
</evidence>
<dbReference type="Gene3D" id="2.30.40.10">
    <property type="entry name" value="Urease, subunit C, domain 1"/>
    <property type="match status" value="1"/>
</dbReference>
<dbReference type="InterPro" id="IPR012696">
    <property type="entry name" value="PhnM"/>
</dbReference>
<dbReference type="InterPro" id="IPR032466">
    <property type="entry name" value="Metal_Hydrolase"/>
</dbReference>
<dbReference type="GO" id="GO:0019700">
    <property type="term" value="P:organic phosphonate catabolic process"/>
    <property type="evidence" value="ECO:0007669"/>
    <property type="project" value="InterPro"/>
</dbReference>
<accession>A0AA48KHP7</accession>
<name>A0AA48KHP7_9RHOB</name>
<dbReference type="NCBIfam" id="NF011990">
    <property type="entry name" value="PRK15446.2-6"/>
    <property type="match status" value="1"/>
</dbReference>
<dbReference type="InterPro" id="IPR013108">
    <property type="entry name" value="Amidohydro_3"/>
</dbReference>
<sequence>MFDAQPPSLPLTLRNARIVMPRGIVEGGLAIEDGRIAGMTRAGDGVDLGGAFLIPGIVDLHTDHVERHTHPRQGVLWPFLPALMAHDAVVISGGTTTVFDSLSVGASMKRPERREILEPLVAALAEGQASGAFRAEHLLHLRCEISDPDTMALIDATADHPLTRLVSVMDHTPGDRQSPDIGRWFSHMIHEMEVDEETGRGMLDELLDRSRRRGAEVRAHVVAAARARALPAMSHDDRSVEQADQAAREGLAISEFPTTVAAAARARELGMAIVAGAPNYLRGGSQSGNVSVAELLSLGLVDALASDYIPRSPLDAAFRLAADPAFSHDLPGAIALVTDAPARMTGLPDRGRIEAGLRADLVAVRSVGDQPVVQAVWRCGRQVF</sequence>
<dbReference type="NCBIfam" id="NF011984">
    <property type="entry name" value="PRK15446.1-5"/>
    <property type="match status" value="1"/>
</dbReference>
<evidence type="ECO:0000259" key="1">
    <source>
        <dbReference type="Pfam" id="PF07969"/>
    </source>
</evidence>
<protein>
    <submittedName>
        <fullName evidence="2">Amidohydrolase</fullName>
    </submittedName>
</protein>
<dbReference type="Gene3D" id="3.20.20.140">
    <property type="entry name" value="Metal-dependent hydrolases"/>
    <property type="match status" value="1"/>
</dbReference>
<dbReference type="GO" id="GO:0016810">
    <property type="term" value="F:hydrolase activity, acting on carbon-nitrogen (but not peptide) bonds"/>
    <property type="evidence" value="ECO:0007669"/>
    <property type="project" value="InterPro"/>
</dbReference>
<dbReference type="InterPro" id="IPR011059">
    <property type="entry name" value="Metal-dep_hydrolase_composite"/>
</dbReference>